<evidence type="ECO:0000256" key="4">
    <source>
        <dbReference type="SAM" id="SignalP"/>
    </source>
</evidence>
<dbReference type="EMBL" id="CAKXAJ010024814">
    <property type="protein sequence ID" value="CAH2230497.1"/>
    <property type="molecule type" value="Genomic_DNA"/>
</dbReference>
<keyword evidence="1 3" id="KW-0193">Cuticle</keyword>
<feature type="chain" id="PRO_5035854070" evidence="4">
    <location>
        <begin position="22"/>
        <end position="295"/>
    </location>
</feature>
<dbReference type="GO" id="GO:0005615">
    <property type="term" value="C:extracellular space"/>
    <property type="evidence" value="ECO:0007669"/>
    <property type="project" value="TreeGrafter"/>
</dbReference>
<dbReference type="Pfam" id="PF00379">
    <property type="entry name" value="Chitin_bind_4"/>
    <property type="match status" value="1"/>
</dbReference>
<dbReference type="PROSITE" id="PS00233">
    <property type="entry name" value="CHIT_BIND_RR_1"/>
    <property type="match status" value="1"/>
</dbReference>
<reference evidence="5" key="1">
    <citation type="submission" date="2022-03" db="EMBL/GenBank/DDBJ databases">
        <authorList>
            <person name="Lindestad O."/>
        </authorList>
    </citation>
    <scope>NUCLEOTIDE SEQUENCE</scope>
</reference>
<dbReference type="InterPro" id="IPR051217">
    <property type="entry name" value="Insect_Cuticle_Struc_Prot"/>
</dbReference>
<evidence type="ECO:0000313" key="5">
    <source>
        <dbReference type="EMBL" id="CAH2230497.1"/>
    </source>
</evidence>
<name>A0A8S4R639_9NEOP</name>
<dbReference type="PRINTS" id="PR00947">
    <property type="entry name" value="CUTICLE"/>
</dbReference>
<protein>
    <submittedName>
        <fullName evidence="5">Jg18600 protein</fullName>
    </submittedName>
</protein>
<evidence type="ECO:0000256" key="3">
    <source>
        <dbReference type="PROSITE-ProRule" id="PRU00497"/>
    </source>
</evidence>
<sequence>MFTLICLVSFSSAVLIDTSEGLKEESYSSDSANGWQTVKLYPSKPLFKYDTYAYPKYEFEYAVSDKKTGDHKQHHETRDGHRVRGAYSLVEPDGSLRKVEYDADDHNGFNAVVSKSVHKHGDHAFSIFGHTRHFLPIGSGIKINQFFPSKNYHYQEFKSNNANIENKPVNEQQAEVTEDEHNVQSDTIETGDKLVADVEQNAEAAEVPVAREESVEEPVKILQASVPDVIKDDNINKDAEHINQMPVVEKSVAHPSKPIDSEKVHYHQNTEGHHDHADSEVASSYYHSKIYYVGF</sequence>
<proteinExistence type="predicted"/>
<evidence type="ECO:0000256" key="2">
    <source>
        <dbReference type="ARBA" id="ARBA00022729"/>
    </source>
</evidence>
<keyword evidence="2 4" id="KW-0732">Signal</keyword>
<evidence type="ECO:0000313" key="6">
    <source>
        <dbReference type="Proteomes" id="UP000838756"/>
    </source>
</evidence>
<dbReference type="InterPro" id="IPR000618">
    <property type="entry name" value="Insect_cuticle"/>
</dbReference>
<dbReference type="GO" id="GO:0031012">
    <property type="term" value="C:extracellular matrix"/>
    <property type="evidence" value="ECO:0007669"/>
    <property type="project" value="TreeGrafter"/>
</dbReference>
<dbReference type="GO" id="GO:0042302">
    <property type="term" value="F:structural constituent of cuticle"/>
    <property type="evidence" value="ECO:0007669"/>
    <property type="project" value="UniProtKB-UniRule"/>
</dbReference>
<comment type="caution">
    <text evidence="5">The sequence shown here is derived from an EMBL/GenBank/DDBJ whole genome shotgun (WGS) entry which is preliminary data.</text>
</comment>
<gene>
    <name evidence="5" type="primary">jg18600</name>
    <name evidence="5" type="ORF">PAEG_LOCUS9707</name>
</gene>
<accession>A0A8S4R639</accession>
<dbReference type="PROSITE" id="PS51155">
    <property type="entry name" value="CHIT_BIND_RR_2"/>
    <property type="match status" value="1"/>
</dbReference>
<dbReference type="OrthoDB" id="7789829at2759"/>
<dbReference type="InterPro" id="IPR031311">
    <property type="entry name" value="CHIT_BIND_RR_consensus"/>
</dbReference>
<feature type="signal peptide" evidence="4">
    <location>
        <begin position="1"/>
        <end position="21"/>
    </location>
</feature>
<evidence type="ECO:0000256" key="1">
    <source>
        <dbReference type="ARBA" id="ARBA00022460"/>
    </source>
</evidence>
<dbReference type="Proteomes" id="UP000838756">
    <property type="component" value="Unassembled WGS sequence"/>
</dbReference>
<dbReference type="PANTHER" id="PTHR12236">
    <property type="entry name" value="STRUCTURAL CONTITUENT OF CUTICLE"/>
    <property type="match status" value="1"/>
</dbReference>
<keyword evidence="6" id="KW-1185">Reference proteome</keyword>
<organism evidence="5 6">
    <name type="scientific">Pararge aegeria aegeria</name>
    <dbReference type="NCBI Taxonomy" id="348720"/>
    <lineage>
        <taxon>Eukaryota</taxon>
        <taxon>Metazoa</taxon>
        <taxon>Ecdysozoa</taxon>
        <taxon>Arthropoda</taxon>
        <taxon>Hexapoda</taxon>
        <taxon>Insecta</taxon>
        <taxon>Pterygota</taxon>
        <taxon>Neoptera</taxon>
        <taxon>Endopterygota</taxon>
        <taxon>Lepidoptera</taxon>
        <taxon>Glossata</taxon>
        <taxon>Ditrysia</taxon>
        <taxon>Papilionoidea</taxon>
        <taxon>Nymphalidae</taxon>
        <taxon>Satyrinae</taxon>
        <taxon>Satyrini</taxon>
        <taxon>Parargina</taxon>
        <taxon>Pararge</taxon>
    </lineage>
</organism>
<dbReference type="AlphaFoldDB" id="A0A8S4R639"/>
<dbReference type="PANTHER" id="PTHR12236:SF76">
    <property type="entry name" value="ADULT-SPECIFIC CUTICULAR PROTEIN ACP-20-LIKE PROTEIN"/>
    <property type="match status" value="1"/>
</dbReference>